<evidence type="ECO:0000313" key="8">
    <source>
        <dbReference type="EMBL" id="SMP62756.1"/>
    </source>
</evidence>
<dbReference type="InterPro" id="IPR001789">
    <property type="entry name" value="Sig_transdc_resp-reg_receiver"/>
</dbReference>
<dbReference type="SUPFAM" id="SSF46894">
    <property type="entry name" value="C-terminal effector domain of the bipartite response regulators"/>
    <property type="match status" value="1"/>
</dbReference>
<dbReference type="InterPro" id="IPR000792">
    <property type="entry name" value="Tscrpt_reg_LuxR_C"/>
</dbReference>
<evidence type="ECO:0000256" key="1">
    <source>
        <dbReference type="ARBA" id="ARBA00018672"/>
    </source>
</evidence>
<comment type="caution">
    <text evidence="8">The sequence shown here is derived from an EMBL/GenBank/DDBJ whole genome shotgun (WGS) entry which is preliminary data.</text>
</comment>
<evidence type="ECO:0000256" key="2">
    <source>
        <dbReference type="ARBA" id="ARBA00022553"/>
    </source>
</evidence>
<evidence type="ECO:0000256" key="3">
    <source>
        <dbReference type="ARBA" id="ARBA00023125"/>
    </source>
</evidence>
<dbReference type="PANTHER" id="PTHR45566">
    <property type="entry name" value="HTH-TYPE TRANSCRIPTIONAL REGULATOR YHJB-RELATED"/>
    <property type="match status" value="1"/>
</dbReference>
<keyword evidence="9" id="KW-1185">Reference proteome</keyword>
<dbReference type="InterPro" id="IPR051015">
    <property type="entry name" value="EvgA-like"/>
</dbReference>
<dbReference type="InterPro" id="IPR058245">
    <property type="entry name" value="NreC/VraR/RcsB-like_REC"/>
</dbReference>
<keyword evidence="3" id="KW-0238">DNA-binding</keyword>
<name>A0AA46AJI9_9CLOT</name>
<dbReference type="GO" id="GO:0000160">
    <property type="term" value="P:phosphorelay signal transduction system"/>
    <property type="evidence" value="ECO:0007669"/>
    <property type="project" value="InterPro"/>
</dbReference>
<evidence type="ECO:0000256" key="5">
    <source>
        <dbReference type="PROSITE-ProRule" id="PRU00169"/>
    </source>
</evidence>
<dbReference type="AlphaFoldDB" id="A0AA46AJI9"/>
<proteinExistence type="predicted"/>
<dbReference type="CDD" id="cd06170">
    <property type="entry name" value="LuxR_C_like"/>
    <property type="match status" value="1"/>
</dbReference>
<dbReference type="Proteomes" id="UP001158066">
    <property type="component" value="Unassembled WGS sequence"/>
</dbReference>
<dbReference type="InterPro" id="IPR011006">
    <property type="entry name" value="CheY-like_superfamily"/>
</dbReference>
<protein>
    <recommendedName>
        <fullName evidence="1">Stage 0 sporulation protein A homolog</fullName>
    </recommendedName>
</protein>
<evidence type="ECO:0000259" key="7">
    <source>
        <dbReference type="PROSITE" id="PS50110"/>
    </source>
</evidence>
<comment type="function">
    <text evidence="4">May play the central regulatory role in sporulation. It may be an element of the effector pathway responsible for the activation of sporulation genes in response to nutritional stress. Spo0A may act in concert with spo0H (a sigma factor) to control the expression of some genes that are critical to the sporulation process.</text>
</comment>
<dbReference type="SMART" id="SM00421">
    <property type="entry name" value="HTH_LUXR"/>
    <property type="match status" value="1"/>
</dbReference>
<reference evidence="8" key="1">
    <citation type="submission" date="2017-05" db="EMBL/GenBank/DDBJ databases">
        <authorList>
            <person name="Varghese N."/>
            <person name="Submissions S."/>
        </authorList>
    </citation>
    <scope>NUCLEOTIDE SEQUENCE</scope>
    <source>
        <strain evidence="8">Su22</strain>
    </source>
</reference>
<dbReference type="GO" id="GO:0006355">
    <property type="term" value="P:regulation of DNA-templated transcription"/>
    <property type="evidence" value="ECO:0007669"/>
    <property type="project" value="InterPro"/>
</dbReference>
<dbReference type="Gene3D" id="3.40.50.2300">
    <property type="match status" value="1"/>
</dbReference>
<evidence type="ECO:0000259" key="6">
    <source>
        <dbReference type="PROSITE" id="PS50043"/>
    </source>
</evidence>
<dbReference type="RefSeq" id="WP_283409861.1">
    <property type="nucleotide sequence ID" value="NZ_FXUF01000010.1"/>
</dbReference>
<dbReference type="SUPFAM" id="SSF52172">
    <property type="entry name" value="CheY-like"/>
    <property type="match status" value="1"/>
</dbReference>
<accession>A0AA46AJI9</accession>
<keyword evidence="2 5" id="KW-0597">Phosphoprotein</keyword>
<feature type="domain" description="HTH luxR-type" evidence="6">
    <location>
        <begin position="147"/>
        <end position="212"/>
    </location>
</feature>
<sequence>MSENEEKVLKIFLVDDHAIVRSGIRSLIERSEGMTVCGEAGTLKEAYAGIPGSSPDIVLLDIKLPDGDGASGCREIKKQNPHVKVMILSAFAEDTIVLEAIKSGAEGYLLKSVDSKSIIKGLRDVAQGNPALDPVIMAKVMNAVKEGPSSDETLSLQEQQIIELVSQGKTNREISEVLFISEKTARNNVSRILKKLNASNRTEAAMYWQKRKTLR</sequence>
<dbReference type="CDD" id="cd17535">
    <property type="entry name" value="REC_NarL-like"/>
    <property type="match status" value="1"/>
</dbReference>
<dbReference type="PANTHER" id="PTHR45566:SF2">
    <property type="entry name" value="NARL SUBFAMILY"/>
    <property type="match status" value="1"/>
</dbReference>
<dbReference type="Pfam" id="PF00196">
    <property type="entry name" value="GerE"/>
    <property type="match status" value="1"/>
</dbReference>
<feature type="domain" description="Response regulatory" evidence="7">
    <location>
        <begin position="10"/>
        <end position="126"/>
    </location>
</feature>
<dbReference type="InterPro" id="IPR016032">
    <property type="entry name" value="Sig_transdc_resp-reg_C-effctor"/>
</dbReference>
<dbReference type="Pfam" id="PF00072">
    <property type="entry name" value="Response_reg"/>
    <property type="match status" value="1"/>
</dbReference>
<feature type="modified residue" description="4-aspartylphosphate" evidence="5">
    <location>
        <position position="61"/>
    </location>
</feature>
<dbReference type="SMART" id="SM00448">
    <property type="entry name" value="REC"/>
    <property type="match status" value="1"/>
</dbReference>
<evidence type="ECO:0000313" key="9">
    <source>
        <dbReference type="Proteomes" id="UP001158066"/>
    </source>
</evidence>
<dbReference type="GO" id="GO:0003677">
    <property type="term" value="F:DNA binding"/>
    <property type="evidence" value="ECO:0007669"/>
    <property type="project" value="UniProtKB-KW"/>
</dbReference>
<organism evidence="8 9">
    <name type="scientific">Anoxynatronum buryatiense</name>
    <dbReference type="NCBI Taxonomy" id="489973"/>
    <lineage>
        <taxon>Bacteria</taxon>
        <taxon>Bacillati</taxon>
        <taxon>Bacillota</taxon>
        <taxon>Clostridia</taxon>
        <taxon>Eubacteriales</taxon>
        <taxon>Clostridiaceae</taxon>
        <taxon>Anoxynatronum</taxon>
    </lineage>
</organism>
<evidence type="ECO:0000256" key="4">
    <source>
        <dbReference type="ARBA" id="ARBA00024867"/>
    </source>
</evidence>
<dbReference type="EMBL" id="FXUF01000010">
    <property type="protein sequence ID" value="SMP62756.1"/>
    <property type="molecule type" value="Genomic_DNA"/>
</dbReference>
<dbReference type="PROSITE" id="PS50110">
    <property type="entry name" value="RESPONSE_REGULATORY"/>
    <property type="match status" value="1"/>
</dbReference>
<dbReference type="PRINTS" id="PR00038">
    <property type="entry name" value="HTHLUXR"/>
</dbReference>
<dbReference type="PROSITE" id="PS50043">
    <property type="entry name" value="HTH_LUXR_2"/>
    <property type="match status" value="1"/>
</dbReference>
<gene>
    <name evidence="8" type="ORF">SAMN06296020_11075</name>
</gene>